<evidence type="ECO:0000313" key="2">
    <source>
        <dbReference type="Proteomes" id="UP000694864"/>
    </source>
</evidence>
<protein>
    <submittedName>
        <fullName evidence="3">Uncharacterized protein LOC109127312</fullName>
    </submittedName>
</protein>
<dbReference type="GeneID" id="109127312"/>
<evidence type="ECO:0000313" key="3">
    <source>
        <dbReference type="RefSeq" id="XP_019087451.1"/>
    </source>
</evidence>
<dbReference type="InterPro" id="IPR013103">
    <property type="entry name" value="RVT_2"/>
</dbReference>
<dbReference type="RefSeq" id="XP_019087451.1">
    <property type="nucleotide sequence ID" value="XM_019231906.1"/>
</dbReference>
<feature type="domain" description="Reverse transcriptase Ty1/copia-type" evidence="1">
    <location>
        <begin position="3"/>
        <end position="55"/>
    </location>
</feature>
<dbReference type="Pfam" id="PF07727">
    <property type="entry name" value="RVT_2"/>
    <property type="match status" value="1"/>
</dbReference>
<reference evidence="3" key="2">
    <citation type="submission" date="2025-08" db="UniProtKB">
        <authorList>
            <consortium name="RefSeq"/>
        </authorList>
    </citation>
    <scope>IDENTIFICATION</scope>
    <source>
        <tissue evidence="3">Leaf</tissue>
    </source>
</reference>
<keyword evidence="2" id="KW-1185">Reference proteome</keyword>
<sequence>MGMTFEMSDLGKLTYYLGIEVHQHDKRISLTQARYAKRILIEAGMDTCNSTHIPMDMNMQLSKSQEEKNIDEKIYRRLIGCLRYLIHTRPNLSYYVGVLSRFMHEPKTSHGDALKQILRYLQGTSSLGLIFSRDSKTSVVGYCDSSQNLDKYDGKSTAGYIFYFGDSPITWCSQKQDTMAMSLCEAEYMKATEAAKQAIWLHDLLSEVTGSPSKRITILLDNKLVIALTRNPVFHGRSKYIHRSYHFIRECVEKGFIEVEHVPETEQKADILTKALGRIKFKEMKSFIGVQDVSESIFKLKGENVGVSLN</sequence>
<proteinExistence type="predicted"/>
<accession>A0ABM1QL13</accession>
<dbReference type="PANTHER" id="PTHR11439">
    <property type="entry name" value="GAG-POL-RELATED RETROTRANSPOSON"/>
    <property type="match status" value="1"/>
</dbReference>
<dbReference type="Proteomes" id="UP000694864">
    <property type="component" value="Chromosome 11"/>
</dbReference>
<dbReference type="PANTHER" id="PTHR11439:SF515">
    <property type="entry name" value="GAG-POL POLYPROTEIN"/>
    <property type="match status" value="1"/>
</dbReference>
<dbReference type="InterPro" id="IPR043502">
    <property type="entry name" value="DNA/RNA_pol_sf"/>
</dbReference>
<reference evidence="2" key="1">
    <citation type="journal article" date="2014" name="Nat. Commun.">
        <title>The emerging biofuel crop Camelina sativa retains a highly undifferentiated hexaploid genome structure.</title>
        <authorList>
            <person name="Kagale S."/>
            <person name="Koh C."/>
            <person name="Nixon J."/>
            <person name="Bollina V."/>
            <person name="Clarke W.E."/>
            <person name="Tuteja R."/>
            <person name="Spillane C."/>
            <person name="Robinson S.J."/>
            <person name="Links M.G."/>
            <person name="Clarke C."/>
            <person name="Higgins E.E."/>
            <person name="Huebert T."/>
            <person name="Sharpe A.G."/>
            <person name="Parkin I.A."/>
        </authorList>
    </citation>
    <scope>NUCLEOTIDE SEQUENCE [LARGE SCALE GENOMIC DNA]</scope>
    <source>
        <strain evidence="2">cv. DH55</strain>
    </source>
</reference>
<dbReference type="CDD" id="cd09272">
    <property type="entry name" value="RNase_HI_RT_Ty1"/>
    <property type="match status" value="1"/>
</dbReference>
<dbReference type="SUPFAM" id="SSF56672">
    <property type="entry name" value="DNA/RNA polymerases"/>
    <property type="match status" value="1"/>
</dbReference>
<organism evidence="2 3">
    <name type="scientific">Camelina sativa</name>
    <name type="common">False flax</name>
    <name type="synonym">Myagrum sativum</name>
    <dbReference type="NCBI Taxonomy" id="90675"/>
    <lineage>
        <taxon>Eukaryota</taxon>
        <taxon>Viridiplantae</taxon>
        <taxon>Streptophyta</taxon>
        <taxon>Embryophyta</taxon>
        <taxon>Tracheophyta</taxon>
        <taxon>Spermatophyta</taxon>
        <taxon>Magnoliopsida</taxon>
        <taxon>eudicotyledons</taxon>
        <taxon>Gunneridae</taxon>
        <taxon>Pentapetalae</taxon>
        <taxon>rosids</taxon>
        <taxon>malvids</taxon>
        <taxon>Brassicales</taxon>
        <taxon>Brassicaceae</taxon>
        <taxon>Camelineae</taxon>
        <taxon>Camelina</taxon>
    </lineage>
</organism>
<gene>
    <name evidence="3" type="primary">LOC109127312</name>
</gene>
<name>A0ABM1QL13_CAMSA</name>
<evidence type="ECO:0000259" key="1">
    <source>
        <dbReference type="Pfam" id="PF07727"/>
    </source>
</evidence>